<dbReference type="PROSITE" id="PS51385">
    <property type="entry name" value="YJEF_N"/>
    <property type="match status" value="1"/>
</dbReference>
<keyword evidence="6" id="KW-0067">ATP-binding</keyword>
<dbReference type="NCBIfam" id="TIGR00196">
    <property type="entry name" value="yjeF_cterm"/>
    <property type="match status" value="1"/>
</dbReference>
<dbReference type="Gene3D" id="3.40.1190.20">
    <property type="match status" value="1"/>
</dbReference>
<name>A0A6J6EZA9_9ZZZZ</name>
<evidence type="ECO:0000259" key="15">
    <source>
        <dbReference type="PROSITE" id="PS51385"/>
    </source>
</evidence>
<comment type="similarity">
    <text evidence="2">In the N-terminal section; belongs to the NnrE/AIBP family.</text>
</comment>
<comment type="function">
    <text evidence="10">Bifunctional enzyme that catalyzes the epimerization of the S- and R-forms of NAD(P)HX and the dehydration of the S-form of NAD(P)HX at the expense of ADP, which is converted to AMP. This allows the repair of both epimers of NAD(P)HX, a damaged form of NAD(P)H that is a result of enzymatic or heat-dependent hydration.</text>
</comment>
<dbReference type="InterPro" id="IPR000631">
    <property type="entry name" value="CARKD"/>
</dbReference>
<comment type="catalytic activity">
    <reaction evidence="13">
        <text>(6S)-NADPHX + ADP = AMP + phosphate + NADPH + H(+)</text>
        <dbReference type="Rhea" id="RHEA:32235"/>
        <dbReference type="ChEBI" id="CHEBI:15378"/>
        <dbReference type="ChEBI" id="CHEBI:43474"/>
        <dbReference type="ChEBI" id="CHEBI:57783"/>
        <dbReference type="ChEBI" id="CHEBI:64076"/>
        <dbReference type="ChEBI" id="CHEBI:456215"/>
        <dbReference type="ChEBI" id="CHEBI:456216"/>
        <dbReference type="EC" id="4.2.1.136"/>
    </reaction>
</comment>
<feature type="domain" description="YjeF C-terminal" evidence="14">
    <location>
        <begin position="102"/>
        <end position="377"/>
    </location>
</feature>
<keyword evidence="7" id="KW-0521">NADP</keyword>
<dbReference type="GO" id="GO:0052855">
    <property type="term" value="F:ADP-dependent NAD(P)H-hydrate dehydratase activity"/>
    <property type="evidence" value="ECO:0007669"/>
    <property type="project" value="UniProtKB-EC"/>
</dbReference>
<comment type="similarity">
    <text evidence="3">In the C-terminal section; belongs to the NnrD/CARKD family.</text>
</comment>
<organism evidence="16">
    <name type="scientific">freshwater metagenome</name>
    <dbReference type="NCBI Taxonomy" id="449393"/>
    <lineage>
        <taxon>unclassified sequences</taxon>
        <taxon>metagenomes</taxon>
        <taxon>ecological metagenomes</taxon>
    </lineage>
</organism>
<dbReference type="InterPro" id="IPR017953">
    <property type="entry name" value="Carbohydrate_kinase_pred_CS"/>
</dbReference>
<feature type="domain" description="YjeF N-terminal" evidence="15">
    <location>
        <begin position="1"/>
        <end position="95"/>
    </location>
</feature>
<dbReference type="GO" id="GO:0110051">
    <property type="term" value="P:metabolite repair"/>
    <property type="evidence" value="ECO:0007669"/>
    <property type="project" value="TreeGrafter"/>
</dbReference>
<dbReference type="PANTHER" id="PTHR12592">
    <property type="entry name" value="ATP-DEPENDENT (S)-NAD(P)H-HYDRATE DEHYDRATASE FAMILY MEMBER"/>
    <property type="match status" value="1"/>
</dbReference>
<keyword evidence="9" id="KW-0456">Lyase</keyword>
<dbReference type="AlphaFoldDB" id="A0A6J6EZA9"/>
<keyword evidence="5" id="KW-0547">Nucleotide-binding</keyword>
<dbReference type="EC" id="4.2.1.136" evidence="4"/>
<comment type="catalytic activity">
    <reaction evidence="12">
        <text>(6S)-NADHX + ADP = AMP + phosphate + NADH + H(+)</text>
        <dbReference type="Rhea" id="RHEA:32223"/>
        <dbReference type="ChEBI" id="CHEBI:15378"/>
        <dbReference type="ChEBI" id="CHEBI:43474"/>
        <dbReference type="ChEBI" id="CHEBI:57945"/>
        <dbReference type="ChEBI" id="CHEBI:64074"/>
        <dbReference type="ChEBI" id="CHEBI:456215"/>
        <dbReference type="ChEBI" id="CHEBI:456216"/>
        <dbReference type="EC" id="4.2.1.136"/>
    </reaction>
</comment>
<dbReference type="EMBL" id="CAEZTS010000088">
    <property type="protein sequence ID" value="CAB4581446.1"/>
    <property type="molecule type" value="Genomic_DNA"/>
</dbReference>
<dbReference type="HAMAP" id="MF_01965">
    <property type="entry name" value="NADHX_dehydratase"/>
    <property type="match status" value="1"/>
</dbReference>
<accession>A0A6J6EZA9</accession>
<evidence type="ECO:0000313" key="16">
    <source>
        <dbReference type="EMBL" id="CAB4581446.1"/>
    </source>
</evidence>
<dbReference type="PANTHER" id="PTHR12592:SF0">
    <property type="entry name" value="ATP-DEPENDENT (S)-NAD(P)H-HYDRATE DEHYDRATASE"/>
    <property type="match status" value="1"/>
</dbReference>
<dbReference type="Gene3D" id="3.40.50.10260">
    <property type="entry name" value="YjeF N-terminal domain"/>
    <property type="match status" value="1"/>
</dbReference>
<dbReference type="SUPFAM" id="SSF64153">
    <property type="entry name" value="YjeF N-terminal domain-like"/>
    <property type="match status" value="1"/>
</dbReference>
<dbReference type="InterPro" id="IPR036652">
    <property type="entry name" value="YjeF_N_dom_sf"/>
</dbReference>
<comment type="cofactor">
    <cofactor evidence="1">
        <name>K(+)</name>
        <dbReference type="ChEBI" id="CHEBI:29103"/>
    </cofactor>
</comment>
<evidence type="ECO:0000256" key="4">
    <source>
        <dbReference type="ARBA" id="ARBA00013129"/>
    </source>
</evidence>
<evidence type="ECO:0000256" key="10">
    <source>
        <dbReference type="ARBA" id="ARBA00025153"/>
    </source>
</evidence>
<protein>
    <recommendedName>
        <fullName evidence="4">ADP-dependent NAD(P)H-hydrate dehydratase</fullName>
        <ecNumber evidence="4">4.2.1.136</ecNumber>
    </recommendedName>
    <alternativeName>
        <fullName evidence="11">Nicotinamide nucleotide repair protein</fullName>
    </alternativeName>
</protein>
<proteinExistence type="inferred from homology"/>
<reference evidence="16" key="1">
    <citation type="submission" date="2020-05" db="EMBL/GenBank/DDBJ databases">
        <authorList>
            <person name="Chiriac C."/>
            <person name="Salcher M."/>
            <person name="Ghai R."/>
            <person name="Kavagutti S V."/>
        </authorList>
    </citation>
    <scope>NUCLEOTIDE SEQUENCE</scope>
</reference>
<gene>
    <name evidence="16" type="ORF">UFOPK1722_01072</name>
</gene>
<keyword evidence="8" id="KW-0520">NAD</keyword>
<dbReference type="InterPro" id="IPR004443">
    <property type="entry name" value="YjeF_N_dom"/>
</dbReference>
<dbReference type="GO" id="GO:0005524">
    <property type="term" value="F:ATP binding"/>
    <property type="evidence" value="ECO:0007669"/>
    <property type="project" value="UniProtKB-KW"/>
</dbReference>
<dbReference type="PROSITE" id="PS01050">
    <property type="entry name" value="YJEF_C_2"/>
    <property type="match status" value="1"/>
</dbReference>
<dbReference type="PROSITE" id="PS51383">
    <property type="entry name" value="YJEF_C_3"/>
    <property type="match status" value="1"/>
</dbReference>
<dbReference type="SUPFAM" id="SSF53613">
    <property type="entry name" value="Ribokinase-like"/>
    <property type="match status" value="1"/>
</dbReference>
<evidence type="ECO:0000256" key="2">
    <source>
        <dbReference type="ARBA" id="ARBA00006001"/>
    </source>
</evidence>
<evidence type="ECO:0000256" key="8">
    <source>
        <dbReference type="ARBA" id="ARBA00023027"/>
    </source>
</evidence>
<evidence type="ECO:0000256" key="1">
    <source>
        <dbReference type="ARBA" id="ARBA00001958"/>
    </source>
</evidence>
<dbReference type="Pfam" id="PF03853">
    <property type="entry name" value="YjeF_N"/>
    <property type="match status" value="1"/>
</dbReference>
<evidence type="ECO:0000256" key="3">
    <source>
        <dbReference type="ARBA" id="ARBA00009524"/>
    </source>
</evidence>
<evidence type="ECO:0000256" key="11">
    <source>
        <dbReference type="ARBA" id="ARBA00032624"/>
    </source>
</evidence>
<dbReference type="InterPro" id="IPR029056">
    <property type="entry name" value="Ribokinase-like"/>
</dbReference>
<evidence type="ECO:0000256" key="13">
    <source>
        <dbReference type="ARBA" id="ARBA00049209"/>
    </source>
</evidence>
<evidence type="ECO:0000256" key="12">
    <source>
        <dbReference type="ARBA" id="ARBA00048238"/>
    </source>
</evidence>
<evidence type="ECO:0000256" key="6">
    <source>
        <dbReference type="ARBA" id="ARBA00022840"/>
    </source>
</evidence>
<sequence>MPPRLPVCDLIIDAAYGTGFRGEWHPPSTNGVPVLAVDVPSGLDGLTGLAAPGAWRADRTVTFVALKPGLLLGAGPALSGEVELADIGIVLGMGNVDINEVEAADVGCWLPRRAFDAHKWKSAVFSLAGSAGMMGAANLCASAAMRSGAGIVHAASPGIVSDRTTPIEVVRKSLPAWNWSSDILDEINGDHARFKSMVVGPGLGRDEGTIAETRKVISGANVPMVIDGDGLFAVAWGGDGARDIVRSRGSGTVLTPHDGEFTNLLGYPPSHDRIASARRLATDTNCVCLLKGTTTVVAEPSGEVLIVSNGDQRLATAGTGDVLAGIIGALLAQGMHPFRAAASAAFLHARAASLFDADEGMVASDLLDLLPRAIAEVRG</sequence>
<dbReference type="GO" id="GO:0052856">
    <property type="term" value="F:NAD(P)HX epimerase activity"/>
    <property type="evidence" value="ECO:0007669"/>
    <property type="project" value="TreeGrafter"/>
</dbReference>
<evidence type="ECO:0000256" key="7">
    <source>
        <dbReference type="ARBA" id="ARBA00022857"/>
    </source>
</evidence>
<evidence type="ECO:0000256" key="5">
    <source>
        <dbReference type="ARBA" id="ARBA00022741"/>
    </source>
</evidence>
<dbReference type="Pfam" id="PF01256">
    <property type="entry name" value="Carb_kinase"/>
    <property type="match status" value="1"/>
</dbReference>
<evidence type="ECO:0000259" key="14">
    <source>
        <dbReference type="PROSITE" id="PS51383"/>
    </source>
</evidence>
<evidence type="ECO:0000256" key="9">
    <source>
        <dbReference type="ARBA" id="ARBA00023239"/>
    </source>
</evidence>
<dbReference type="CDD" id="cd01171">
    <property type="entry name" value="YXKO-related"/>
    <property type="match status" value="1"/>
</dbReference>